<dbReference type="Proteomes" id="UP000573603">
    <property type="component" value="Unassembled WGS sequence"/>
</dbReference>
<feature type="domain" description="DUF6606" evidence="2">
    <location>
        <begin position="5"/>
        <end position="190"/>
    </location>
</feature>
<protein>
    <recommendedName>
        <fullName evidence="2">DUF6606 domain-containing protein</fullName>
    </recommendedName>
</protein>
<evidence type="ECO:0000256" key="1">
    <source>
        <dbReference type="SAM" id="Coils"/>
    </source>
</evidence>
<evidence type="ECO:0000313" key="4">
    <source>
        <dbReference type="Proteomes" id="UP000573603"/>
    </source>
</evidence>
<dbReference type="EMBL" id="JABEVY010000220">
    <property type="protein sequence ID" value="KAF5241903.1"/>
    <property type="molecule type" value="Genomic_DNA"/>
</dbReference>
<evidence type="ECO:0000259" key="2">
    <source>
        <dbReference type="Pfam" id="PF20255"/>
    </source>
</evidence>
<dbReference type="InterPro" id="IPR046541">
    <property type="entry name" value="DUF6606"/>
</dbReference>
<evidence type="ECO:0000313" key="3">
    <source>
        <dbReference type="EMBL" id="KAF5241903.1"/>
    </source>
</evidence>
<keyword evidence="4" id="KW-1185">Reference proteome</keyword>
<dbReference type="AlphaFoldDB" id="A0A8H4Z7T2"/>
<name>A0A8H4Z7T2_9HYPO</name>
<comment type="caution">
    <text evidence="3">The sequence shown here is derived from an EMBL/GenBank/DDBJ whole genome shotgun (WGS) entry which is preliminary data.</text>
</comment>
<keyword evidence="1" id="KW-0175">Coiled coil</keyword>
<feature type="coiled-coil region" evidence="1">
    <location>
        <begin position="79"/>
        <end position="106"/>
    </location>
</feature>
<proteinExistence type="predicted"/>
<reference evidence="3 4" key="1">
    <citation type="journal article" date="2020" name="BMC Genomics">
        <title>Correction to: Identification and distribution of gene clusters required for synthesis of sphingolipid metabolism inhibitors in diverse species of the filamentous fungus Fusarium.</title>
        <authorList>
            <person name="Kim H.S."/>
            <person name="Lohmar J.M."/>
            <person name="Busman M."/>
            <person name="Brown D.W."/>
            <person name="Naumann T.A."/>
            <person name="Divon H.H."/>
            <person name="Lysoe E."/>
            <person name="Uhlig S."/>
            <person name="Proctor R.H."/>
        </authorList>
    </citation>
    <scope>NUCLEOTIDE SEQUENCE [LARGE SCALE GENOMIC DNA]</scope>
    <source>
        <strain evidence="3 4">NRRL 25214</strain>
    </source>
</reference>
<sequence>MNMSDPVALFHITAQNAGLLIRKMNDSFCFETFELSPSSESVMTNKGRLVRQFPASATRLSPNNFENSEFQEVLVNTLAKMAKQTVAEVQQKVRKAKQEQDEDRDTARPRIVTELLTSIIRGIGKSITVEGVCKNTREVVLWSRSKLPWRRSPVWLLVRVGLHLTMKRLVDGSDETYKRFMIFLMAQVLHIANNKPTQSEVIHIMVTKLSRRLCKLEKPQDGPWLQEISSVVSIASACLHQRWTNICTRLQKPLDLEKLSKIKVEDNLRFSVPEMDEFVFAILHVKKTTQNSIFEPTSSVSTLETQDLPLLATNLHKDYTSFALAMFETWIRDYLSQWINGHIEQESCCEKLQQSLYSYHNTAADWYSRRPEGASRMLLTIGELWIAIDRAAVHKYPMLREYKTEVPTDVWQALSIHSKDDMARLHRLESHLLERERTAALHGRPSIFRSYGETSSFSVRYFIKSAKLQAKKMEIEKSASQHRQDKIKEFRRLEQKYQDLMASSEKMICNYLSVRSFDLVYDEHISSSCNRCCLEQQAKGLRIAVHEWPLPENLLEAQSTVFELEIPRSFSIWHDVTFFPIEDVLGYKSLGERPEFSYPLASYQGLALCRAKVLKRFLTRTWAQPNGQTPNGVIASQSDCPDYMPLGEFKALALLPFGHRIQWMSILVQLAMPAIDFNLPETNYFLASDEYANRPYGAVEVERPMHRRLLKAEFGHQMLTSLTQCVSRVKESWESHTSLCSFTLLTTRLQTLADLSLSVPIQELLSTCRKISYSWLLRLVEKVQETKDDAQRAELLNIVVHVALICAESFKTDDEVLSQILADSRQAAILVEVSIIIYSNSSLANNKDDHLQSIMFDSHLQVHLSALTGELLVDGCPLSRLPHVAPSDLPGMRFCATKIFSSYKVHFGMQDFTGDQTHRDLLVQLHKGSSTLDLIPSRTMRDLLPHHFVDNFVHWYHRTTGTIEFCDISDVWFTKKPANWYFRRDGSGWKLDHCTNVILMPPSSQLAQTIATIMSPIGAPLRIHLLYSVEEKVIDILIPDLQLQFFLKPGESIIWSRQFRNMRIDNGQSLGTLIGLALYSVEPPIATQRAPLERQICN</sequence>
<accession>A0A8H4Z7T2</accession>
<organism evidence="3 4">
    <name type="scientific">Fusarium anthophilum</name>
    <dbReference type="NCBI Taxonomy" id="48485"/>
    <lineage>
        <taxon>Eukaryota</taxon>
        <taxon>Fungi</taxon>
        <taxon>Dikarya</taxon>
        <taxon>Ascomycota</taxon>
        <taxon>Pezizomycotina</taxon>
        <taxon>Sordariomycetes</taxon>
        <taxon>Hypocreomycetidae</taxon>
        <taxon>Hypocreales</taxon>
        <taxon>Nectriaceae</taxon>
        <taxon>Fusarium</taxon>
        <taxon>Fusarium fujikuroi species complex</taxon>
    </lineage>
</organism>
<gene>
    <name evidence="3" type="ORF">FANTH_8927</name>
</gene>
<dbReference type="Pfam" id="PF20255">
    <property type="entry name" value="DUF6606"/>
    <property type="match status" value="1"/>
</dbReference>